<gene>
    <name evidence="4" type="ORF">DT351_10965</name>
</gene>
<evidence type="ECO:0000256" key="1">
    <source>
        <dbReference type="SAM" id="MobiDB-lite"/>
    </source>
</evidence>
<keyword evidence="2" id="KW-1133">Transmembrane helix</keyword>
<feature type="transmembrane region" description="Helical" evidence="2">
    <location>
        <begin position="33"/>
        <end position="56"/>
    </location>
</feature>
<evidence type="ECO:0000259" key="3">
    <source>
        <dbReference type="Pfam" id="PF26635"/>
    </source>
</evidence>
<dbReference type="RefSeq" id="WP_116843815.1">
    <property type="nucleotide sequence ID" value="NZ_CP031005.1"/>
</dbReference>
<keyword evidence="2" id="KW-0472">Membrane</keyword>
<evidence type="ECO:0000313" key="5">
    <source>
        <dbReference type="Proteomes" id="UP000257607"/>
    </source>
</evidence>
<evidence type="ECO:0000313" key="4">
    <source>
        <dbReference type="EMBL" id="AXN36861.1"/>
    </source>
</evidence>
<dbReference type="Proteomes" id="UP000257607">
    <property type="component" value="Plasmid p-1.1928_2"/>
</dbReference>
<dbReference type="Pfam" id="PF26635">
    <property type="entry name" value="DUF8208"/>
    <property type="match status" value="1"/>
</dbReference>
<feature type="region of interest" description="Disordered" evidence="1">
    <location>
        <begin position="442"/>
        <end position="481"/>
    </location>
</feature>
<dbReference type="InterPro" id="IPR058066">
    <property type="entry name" value="pXO2-14_N"/>
</dbReference>
<feature type="domain" description="DUF8208" evidence="3">
    <location>
        <begin position="19"/>
        <end position="368"/>
    </location>
</feature>
<feature type="transmembrane region" description="Helical" evidence="2">
    <location>
        <begin position="332"/>
        <end position="349"/>
    </location>
</feature>
<keyword evidence="2" id="KW-0812">Transmembrane</keyword>
<sequence length="695" mass="73414">MSDTEVMAVLEKFHNLLRTNNLFIDFFRYVMWWINYGLGMLLSGMNTVFFSMYKLLNIWDDPRVKEFIEPYMPVFWALGTCAVVWAGYKIMQQKKVDYAEKVNNGILAIVLFVGLSFFMTQISALVTASVSTVKATSNPVVEIYKGNLTDLMTIDKNGWRSDQEPQNSIKTMDDVRYIGADGITDVLSSGKLGFGKTKGLSDKGASIVDKQIKTINGERTVDKMTGVFVKNKYYYQYAWHPWFMLIQILTMFFVYALSSVKVAVLIFELNVLGLITQGVALTGIDKSDRNVKLLTKIRDTAAVLVLQAVLLSLYSIFIALSSSLIPTQWGKLFAQIGGAMFAVMGPNAIGEIFGIRSEVASVGGTLMGIGMGANALHRGASTAASLVKSTAGKVANGAMQTTAAVGGAMSGLTKKPSMPPIGDRIKEEIAKGKMPDLENELNGRTAGSDNQIPGTTGQQFGVQNGFDTSGADDTPIDQQTGISGVSHIGTDGAPNLGNGTGAPATTAAAMKTINSNPPKPALTGFSSPNSVTGEMTKRHIASTALKQSGLMGMGNTGVGTIGSDGENTSAPEINAAIGGQPTMPAGNIASSGGAIPGYGGGHVGVAAGGQAQQQMSVNQGTIPLLATSARQIMNLDVQQGAQKELVQATTGTASQAALGAYSNLVGRIQATPTVESAKRTYSIAQQTTSHLLKGK</sequence>
<feature type="compositionally biased region" description="Polar residues" evidence="1">
    <location>
        <begin position="445"/>
        <end position="467"/>
    </location>
</feature>
<dbReference type="AlphaFoldDB" id="A0A385AGW4"/>
<evidence type="ECO:0000256" key="2">
    <source>
        <dbReference type="SAM" id="Phobius"/>
    </source>
</evidence>
<name>A0A385AGW4_LATCU</name>
<organism evidence="4 5">
    <name type="scientific">Latilactobacillus curvatus</name>
    <name type="common">Lactobacillus curvatus</name>
    <dbReference type="NCBI Taxonomy" id="28038"/>
    <lineage>
        <taxon>Bacteria</taxon>
        <taxon>Bacillati</taxon>
        <taxon>Bacillota</taxon>
        <taxon>Bacilli</taxon>
        <taxon>Lactobacillales</taxon>
        <taxon>Lactobacillaceae</taxon>
        <taxon>Latilactobacillus</taxon>
    </lineage>
</organism>
<reference evidence="4 5" key="1">
    <citation type="submission" date="2018-07" db="EMBL/GenBank/DDBJ databases">
        <title>Lactobacillus curvatus genome sequence.</title>
        <authorList>
            <person name="Prechtl R."/>
        </authorList>
    </citation>
    <scope>NUCLEOTIDE SEQUENCE [LARGE SCALE GENOMIC DNA]</scope>
    <source>
        <strain evidence="4 5">TMW 1.1928</strain>
        <plasmid evidence="4 5">p-1.1928_2</plasmid>
    </source>
</reference>
<dbReference type="InterPro" id="IPR058521">
    <property type="entry name" value="DUF8208"/>
</dbReference>
<feature type="transmembrane region" description="Helical" evidence="2">
    <location>
        <begin position="68"/>
        <end position="86"/>
    </location>
</feature>
<protein>
    <recommendedName>
        <fullName evidence="3">DUF8208 domain-containing protein</fullName>
    </recommendedName>
</protein>
<accession>A0A385AGW4</accession>
<dbReference type="NCBIfam" id="NF045890">
    <property type="entry name" value="conj_pls20_p028"/>
    <property type="match status" value="1"/>
</dbReference>
<feature type="transmembrane region" description="Helical" evidence="2">
    <location>
        <begin position="301"/>
        <end position="320"/>
    </location>
</feature>
<geneLocation type="plasmid" evidence="4 5">
    <name>p-1.1928_2</name>
</geneLocation>
<proteinExistence type="predicted"/>
<keyword evidence="4" id="KW-0614">Plasmid</keyword>
<feature type="transmembrane region" description="Helical" evidence="2">
    <location>
        <begin position="106"/>
        <end position="128"/>
    </location>
</feature>
<feature type="transmembrane region" description="Helical" evidence="2">
    <location>
        <begin position="237"/>
        <end position="256"/>
    </location>
</feature>
<dbReference type="EMBL" id="CP031005">
    <property type="protein sequence ID" value="AXN36861.1"/>
    <property type="molecule type" value="Genomic_DNA"/>
</dbReference>
<feature type="transmembrane region" description="Helical" evidence="2">
    <location>
        <begin position="262"/>
        <end position="281"/>
    </location>
</feature>